<keyword evidence="16" id="KW-1185">Reference proteome</keyword>
<dbReference type="FunFam" id="3.40.50.11660:FF:000006">
    <property type="entry name" value="Alpha-(1,3)-fucosyltransferase C"/>
    <property type="match status" value="1"/>
</dbReference>
<evidence type="ECO:0000256" key="12">
    <source>
        <dbReference type="RuleBase" id="RU003832"/>
    </source>
</evidence>
<comment type="pathway">
    <text evidence="2">Protein modification; protein glycosylation.</text>
</comment>
<dbReference type="Gene3D" id="3.40.50.11660">
    <property type="entry name" value="Glycosyl transferase family 10, C-terminal domain"/>
    <property type="match status" value="1"/>
</dbReference>
<evidence type="ECO:0000256" key="11">
    <source>
        <dbReference type="ARBA" id="ARBA00023180"/>
    </source>
</evidence>
<dbReference type="VEuPathDB" id="VectorBase:LOC119180383"/>
<dbReference type="InterPro" id="IPR038577">
    <property type="entry name" value="GT10-like_C_sf"/>
</dbReference>
<dbReference type="Pfam" id="PF17039">
    <property type="entry name" value="Glyco_tran_10_N"/>
    <property type="match status" value="1"/>
</dbReference>
<dbReference type="PANTHER" id="PTHR48438:SF1">
    <property type="entry name" value="ALPHA-(1,3)-FUCOSYLTRANSFERASE C-RELATED"/>
    <property type="match status" value="1"/>
</dbReference>
<reference evidence="15" key="2">
    <citation type="submission" date="2021-09" db="EMBL/GenBank/DDBJ databases">
        <authorList>
            <person name="Jia N."/>
            <person name="Wang J."/>
            <person name="Shi W."/>
            <person name="Du L."/>
            <person name="Sun Y."/>
            <person name="Zhan W."/>
            <person name="Jiang J."/>
            <person name="Wang Q."/>
            <person name="Zhang B."/>
            <person name="Ji P."/>
            <person name="Sakyi L.B."/>
            <person name="Cui X."/>
            <person name="Yuan T."/>
            <person name="Jiang B."/>
            <person name="Yang W."/>
            <person name="Lam T.T.-Y."/>
            <person name="Chang Q."/>
            <person name="Ding S."/>
            <person name="Wang X."/>
            <person name="Zhu J."/>
            <person name="Ruan X."/>
            <person name="Zhao L."/>
            <person name="Wei J."/>
            <person name="Que T."/>
            <person name="Du C."/>
            <person name="Cheng J."/>
            <person name="Dai P."/>
            <person name="Han X."/>
            <person name="Huang E."/>
            <person name="Gao Y."/>
            <person name="Liu J."/>
            <person name="Shao H."/>
            <person name="Ye R."/>
            <person name="Li L."/>
            <person name="Wei W."/>
            <person name="Wang X."/>
            <person name="Wang C."/>
            <person name="Huo Q."/>
            <person name="Li W."/>
            <person name="Guo W."/>
            <person name="Chen H."/>
            <person name="Chen S."/>
            <person name="Zhou L."/>
            <person name="Zhou L."/>
            <person name="Ni X."/>
            <person name="Tian J."/>
            <person name="Zhou Y."/>
            <person name="Sheng Y."/>
            <person name="Liu T."/>
            <person name="Pan Y."/>
            <person name="Xia L."/>
            <person name="Li J."/>
            <person name="Zhao F."/>
            <person name="Cao W."/>
        </authorList>
    </citation>
    <scope>NUCLEOTIDE SEQUENCE</scope>
    <source>
        <strain evidence="15">Rmic-2018</strain>
        <tissue evidence="15">Larvae</tissue>
    </source>
</reference>
<accession>A0A9J6ESH3</accession>
<dbReference type="InterPro" id="IPR001503">
    <property type="entry name" value="Glyco_trans_10"/>
</dbReference>
<keyword evidence="5 12" id="KW-0808">Transferase</keyword>
<keyword evidence="11" id="KW-0325">Glycoprotein</keyword>
<evidence type="ECO:0000256" key="1">
    <source>
        <dbReference type="ARBA" id="ARBA00004447"/>
    </source>
</evidence>
<dbReference type="GO" id="GO:0008417">
    <property type="term" value="F:fucosyltransferase activity"/>
    <property type="evidence" value="ECO:0007669"/>
    <property type="project" value="InterPro"/>
</dbReference>
<keyword evidence="4 12" id="KW-0328">Glycosyltransferase</keyword>
<evidence type="ECO:0000256" key="9">
    <source>
        <dbReference type="ARBA" id="ARBA00023034"/>
    </source>
</evidence>
<keyword evidence="10" id="KW-0472">Membrane</keyword>
<evidence type="ECO:0000256" key="10">
    <source>
        <dbReference type="ARBA" id="ARBA00023136"/>
    </source>
</evidence>
<keyword evidence="7" id="KW-0735">Signal-anchor</keyword>
<feature type="domain" description="Fucosyltransferase C-terminal" evidence="13">
    <location>
        <begin position="178"/>
        <end position="339"/>
    </location>
</feature>
<dbReference type="PANTHER" id="PTHR48438">
    <property type="entry name" value="ALPHA-(1,3)-FUCOSYLTRANSFERASE C-RELATED"/>
    <property type="match status" value="1"/>
</dbReference>
<evidence type="ECO:0000313" key="16">
    <source>
        <dbReference type="Proteomes" id="UP000821866"/>
    </source>
</evidence>
<dbReference type="Proteomes" id="UP000821866">
    <property type="component" value="Chromosome 10"/>
</dbReference>
<evidence type="ECO:0000256" key="5">
    <source>
        <dbReference type="ARBA" id="ARBA00022679"/>
    </source>
</evidence>
<dbReference type="GO" id="GO:0032580">
    <property type="term" value="C:Golgi cisterna membrane"/>
    <property type="evidence" value="ECO:0007669"/>
    <property type="project" value="UniProtKB-SubCell"/>
</dbReference>
<evidence type="ECO:0000259" key="13">
    <source>
        <dbReference type="Pfam" id="PF00852"/>
    </source>
</evidence>
<comment type="subcellular location">
    <subcellularLocation>
        <location evidence="1 12">Golgi apparatus</location>
        <location evidence="1 12">Golgi stack membrane</location>
        <topology evidence="1 12">Single-pass type II membrane protein</topology>
    </subcellularLocation>
</comment>
<reference evidence="15" key="1">
    <citation type="journal article" date="2020" name="Cell">
        <title>Large-Scale Comparative Analyses of Tick Genomes Elucidate Their Genetic Diversity and Vector Capacities.</title>
        <authorList>
            <consortium name="Tick Genome and Microbiome Consortium (TIGMIC)"/>
            <person name="Jia N."/>
            <person name="Wang J."/>
            <person name="Shi W."/>
            <person name="Du L."/>
            <person name="Sun Y."/>
            <person name="Zhan W."/>
            <person name="Jiang J.F."/>
            <person name="Wang Q."/>
            <person name="Zhang B."/>
            <person name="Ji P."/>
            <person name="Bell-Sakyi L."/>
            <person name="Cui X.M."/>
            <person name="Yuan T.T."/>
            <person name="Jiang B.G."/>
            <person name="Yang W.F."/>
            <person name="Lam T.T."/>
            <person name="Chang Q.C."/>
            <person name="Ding S.J."/>
            <person name="Wang X.J."/>
            <person name="Zhu J.G."/>
            <person name="Ruan X.D."/>
            <person name="Zhao L."/>
            <person name="Wei J.T."/>
            <person name="Ye R.Z."/>
            <person name="Que T.C."/>
            <person name="Du C.H."/>
            <person name="Zhou Y.H."/>
            <person name="Cheng J.X."/>
            <person name="Dai P.F."/>
            <person name="Guo W.B."/>
            <person name="Han X.H."/>
            <person name="Huang E.J."/>
            <person name="Li L.F."/>
            <person name="Wei W."/>
            <person name="Gao Y.C."/>
            <person name="Liu J.Z."/>
            <person name="Shao H.Z."/>
            <person name="Wang X."/>
            <person name="Wang C.C."/>
            <person name="Yang T.C."/>
            <person name="Huo Q.B."/>
            <person name="Li W."/>
            <person name="Chen H.Y."/>
            <person name="Chen S.E."/>
            <person name="Zhou L.G."/>
            <person name="Ni X.B."/>
            <person name="Tian J.H."/>
            <person name="Sheng Y."/>
            <person name="Liu T."/>
            <person name="Pan Y.S."/>
            <person name="Xia L.Y."/>
            <person name="Li J."/>
            <person name="Zhao F."/>
            <person name="Cao W.C."/>
        </authorList>
    </citation>
    <scope>NUCLEOTIDE SEQUENCE</scope>
    <source>
        <strain evidence="15">Rmic-2018</strain>
    </source>
</reference>
<gene>
    <name evidence="15" type="ORF">HPB51_009873</name>
</gene>
<name>A0A9J6ESH3_RHIMP</name>
<proteinExistence type="inferred from homology"/>
<evidence type="ECO:0000256" key="6">
    <source>
        <dbReference type="ARBA" id="ARBA00022692"/>
    </source>
</evidence>
<dbReference type="EC" id="2.4.1.-" evidence="12"/>
<evidence type="ECO:0000256" key="2">
    <source>
        <dbReference type="ARBA" id="ARBA00004922"/>
    </source>
</evidence>
<evidence type="ECO:0000313" key="15">
    <source>
        <dbReference type="EMBL" id="KAH8037318.1"/>
    </source>
</evidence>
<keyword evidence="9 12" id="KW-0333">Golgi apparatus</keyword>
<feature type="domain" description="Fucosyltransferase N-terminal" evidence="14">
    <location>
        <begin position="33"/>
        <end position="141"/>
    </location>
</feature>
<dbReference type="EMBL" id="JABSTU010000002">
    <property type="protein sequence ID" value="KAH8037318.1"/>
    <property type="molecule type" value="Genomic_DNA"/>
</dbReference>
<dbReference type="AlphaFoldDB" id="A0A9J6ESH3"/>
<keyword evidence="6 12" id="KW-0812">Transmembrane</keyword>
<evidence type="ECO:0000256" key="3">
    <source>
        <dbReference type="ARBA" id="ARBA00008919"/>
    </source>
</evidence>
<evidence type="ECO:0000256" key="7">
    <source>
        <dbReference type="ARBA" id="ARBA00022968"/>
    </source>
</evidence>
<dbReference type="InterPro" id="IPR055270">
    <property type="entry name" value="Glyco_tran_10_C"/>
</dbReference>
<organism evidence="15 16">
    <name type="scientific">Rhipicephalus microplus</name>
    <name type="common">Cattle tick</name>
    <name type="synonym">Boophilus microplus</name>
    <dbReference type="NCBI Taxonomy" id="6941"/>
    <lineage>
        <taxon>Eukaryota</taxon>
        <taxon>Metazoa</taxon>
        <taxon>Ecdysozoa</taxon>
        <taxon>Arthropoda</taxon>
        <taxon>Chelicerata</taxon>
        <taxon>Arachnida</taxon>
        <taxon>Acari</taxon>
        <taxon>Parasitiformes</taxon>
        <taxon>Ixodida</taxon>
        <taxon>Ixodoidea</taxon>
        <taxon>Ixodidae</taxon>
        <taxon>Rhipicephalinae</taxon>
        <taxon>Rhipicephalus</taxon>
        <taxon>Boophilus</taxon>
    </lineage>
</organism>
<evidence type="ECO:0000259" key="14">
    <source>
        <dbReference type="Pfam" id="PF17039"/>
    </source>
</evidence>
<dbReference type="SUPFAM" id="SSF53756">
    <property type="entry name" value="UDP-Glycosyltransferase/glycogen phosphorylase"/>
    <property type="match status" value="1"/>
</dbReference>
<sequence length="468" mass="53621">MALRKFALVKTCLVTIALCTVYVTHRAATTNRPLVVLLWTTWCGKEDYPYFKEDVVDPTCAHSCLFTRQRGYLSSSRALLFHGKDIRMDDMPPRRSPDQSWIFFSLEPPTATPVHVLRKLDGLFNVTMTYRSDSDVTTRYGYKFRARQKRKKHRVTKRSSAEVSENFGGDLEKTSGKRRKAIAVWMVSHCNTDSRRETYVERLRKVIGVDVFGKCGDLVCQPKASDACLREAARNYSFYLSFENSLCRDYVTEKFYRPLLFDIVPVVMGGANYSTLAPPGSYVDALEFESPERLGEYLQEVARQPEWYGSYFLWKEHTELKYESAACKLCSKLHEDAASGRKFTYHRFLEWFLEDAHCSNWEQVLTPQALTLRLLQTDTYPNLKSLHAIYPDVFPNDACPACGDVSTLAHMLWECKAMYTNPNTTSVRWEAALRSSLLADQLWAVQQARGAADRLGLTVPTWESPAAR</sequence>
<keyword evidence="8" id="KW-1133">Transmembrane helix</keyword>
<dbReference type="Pfam" id="PF00852">
    <property type="entry name" value="Glyco_transf_10"/>
    <property type="match status" value="1"/>
</dbReference>
<evidence type="ECO:0000256" key="8">
    <source>
        <dbReference type="ARBA" id="ARBA00022989"/>
    </source>
</evidence>
<comment type="caution">
    <text evidence="15">The sequence shown here is derived from an EMBL/GenBank/DDBJ whole genome shotgun (WGS) entry which is preliminary data.</text>
</comment>
<comment type="similarity">
    <text evidence="3 12">Belongs to the glycosyltransferase 10 family.</text>
</comment>
<dbReference type="InterPro" id="IPR031481">
    <property type="entry name" value="Glyco_tran_10_N"/>
</dbReference>
<evidence type="ECO:0000256" key="4">
    <source>
        <dbReference type="ARBA" id="ARBA00022676"/>
    </source>
</evidence>
<protein>
    <recommendedName>
        <fullName evidence="12">Fucosyltransferase</fullName>
        <ecNumber evidence="12">2.4.1.-</ecNumber>
    </recommendedName>
</protein>